<dbReference type="Proteomes" id="UP001139521">
    <property type="component" value="Unassembled WGS sequence"/>
</dbReference>
<dbReference type="AlphaFoldDB" id="A0A9X2CMP0"/>
<reference evidence="1" key="1">
    <citation type="submission" date="2022-01" db="EMBL/GenBank/DDBJ databases">
        <title>Genome sequencing of Zunongwangia sp. M21534 genome.</title>
        <authorList>
            <person name="Chen Y."/>
            <person name="Dong C."/>
            <person name="Shao Z."/>
        </authorList>
    </citation>
    <scope>NUCLEOTIDE SEQUENCE</scope>
    <source>
        <strain evidence="1">MCCC M21534</strain>
    </source>
</reference>
<dbReference type="Gene3D" id="3.90.1720.10">
    <property type="entry name" value="endopeptidase domain like (from Nostoc punctiforme)"/>
    <property type="match status" value="1"/>
</dbReference>
<sequence length="194" mass="22835">MWNLKNNFIYFFFIIFCVQCHSPKKKEVAIDYENIHTGNLVCRLGNGYFSDFFRKYASSEKKYSHIGIISKENNIIYVFHTEANELTGSGKVKKERLDSFLNGIETFDFFETIFNTHTNLEIVNTVKDYYKKETPFDIDFNTDNDHELYCSELIAVSINKTIGKEIIKPTLILNKKKYFSLDDIYLNSEIIKKH</sequence>
<dbReference type="EMBL" id="JAKHSK010000005">
    <property type="protein sequence ID" value="MCL6217739.1"/>
    <property type="molecule type" value="Genomic_DNA"/>
</dbReference>
<accession>A0A9X2CMP0</accession>
<organism evidence="1 2">
    <name type="scientific">Zunongwangia pacifica</name>
    <dbReference type="NCBI Taxonomy" id="2911062"/>
    <lineage>
        <taxon>Bacteria</taxon>
        <taxon>Pseudomonadati</taxon>
        <taxon>Bacteroidota</taxon>
        <taxon>Flavobacteriia</taxon>
        <taxon>Flavobacteriales</taxon>
        <taxon>Flavobacteriaceae</taxon>
        <taxon>Zunongwangia</taxon>
    </lineage>
</organism>
<proteinExistence type="predicted"/>
<dbReference type="RefSeq" id="WP_249600717.1">
    <property type="nucleotide sequence ID" value="NZ_JAKHSK010000005.1"/>
</dbReference>
<evidence type="ECO:0000313" key="1">
    <source>
        <dbReference type="EMBL" id="MCL6217739.1"/>
    </source>
</evidence>
<evidence type="ECO:0000313" key="2">
    <source>
        <dbReference type="Proteomes" id="UP001139521"/>
    </source>
</evidence>
<evidence type="ECO:0008006" key="3">
    <source>
        <dbReference type="Google" id="ProtNLM"/>
    </source>
</evidence>
<protein>
    <recommendedName>
        <fullName evidence="3">Permuted papain-like amidase YaeF/Yiix C92 family enzyme</fullName>
    </recommendedName>
</protein>
<name>A0A9X2CMP0_9FLAO</name>
<gene>
    <name evidence="1" type="ORF">L1967_05460</name>
</gene>
<dbReference type="SUPFAM" id="SSF54001">
    <property type="entry name" value="Cysteine proteinases"/>
    <property type="match status" value="1"/>
</dbReference>
<keyword evidence="2" id="KW-1185">Reference proteome</keyword>
<dbReference type="InterPro" id="IPR038765">
    <property type="entry name" value="Papain-like_cys_pep_sf"/>
</dbReference>
<comment type="caution">
    <text evidence="1">The sequence shown here is derived from an EMBL/GenBank/DDBJ whole genome shotgun (WGS) entry which is preliminary data.</text>
</comment>